<evidence type="ECO:0000313" key="1">
    <source>
        <dbReference type="EMBL" id="AJW29655.1"/>
    </source>
</evidence>
<proteinExistence type="predicted"/>
<organism evidence="1">
    <name type="scientific">Sphingomonas sp. JE1</name>
    <dbReference type="NCBI Taxonomy" id="1628059"/>
    <lineage>
        <taxon>Bacteria</taxon>
        <taxon>Pseudomonadati</taxon>
        <taxon>Pseudomonadota</taxon>
        <taxon>Alphaproteobacteria</taxon>
        <taxon>Sphingomonadales</taxon>
        <taxon>Sphingomonadaceae</taxon>
        <taxon>Sphingomonas</taxon>
    </lineage>
</organism>
<protein>
    <submittedName>
        <fullName evidence="1">Uncharacterized protein</fullName>
    </submittedName>
</protein>
<reference evidence="1" key="1">
    <citation type="submission" date="2014-06" db="EMBL/GenBank/DDBJ databases">
        <title>Molecular and ecological studies on carbamate pesticide degrading bacteria isolated from agricultural soils.</title>
        <authorList>
            <person name="Kim D.-U."/>
            <person name="Ka J.-O."/>
        </authorList>
    </citation>
    <scope>NUCLEOTIDE SEQUENCE</scope>
    <source>
        <strain evidence="1">JE1</strain>
        <plasmid evidence="1">pJE1</plasmid>
    </source>
</reference>
<keyword evidence="1" id="KW-0614">Plasmid</keyword>
<name>A0A0D5A055_9SPHN</name>
<geneLocation type="plasmid" evidence="1">
    <name>pJE1</name>
</geneLocation>
<dbReference type="EMBL" id="KM017071">
    <property type="protein sequence ID" value="AJW29655.1"/>
    <property type="molecule type" value="Genomic_DNA"/>
</dbReference>
<accession>A0A0D5A055</accession>
<dbReference type="AlphaFoldDB" id="A0A0D5A055"/>
<sequence>MVGDGAPLVARGLGGLQRKGVAMKAETTLRPLLPAWAKASRVNCAP</sequence>
<gene>
    <name evidence="1" type="ORF">pJE1_233</name>
</gene>